<dbReference type="Gene3D" id="1.10.10.10">
    <property type="entry name" value="Winged helix-like DNA-binding domain superfamily/Winged helix DNA-binding domain"/>
    <property type="match status" value="1"/>
</dbReference>
<proteinExistence type="inferred from homology"/>
<dbReference type="GO" id="GO:0043531">
    <property type="term" value="F:ADP binding"/>
    <property type="evidence" value="ECO:0007669"/>
    <property type="project" value="InterPro"/>
</dbReference>
<keyword evidence="3" id="KW-0611">Plant defense</keyword>
<dbReference type="Gene3D" id="3.80.10.10">
    <property type="entry name" value="Ribonuclease Inhibitor"/>
    <property type="match status" value="2"/>
</dbReference>
<name>A0A8K0HPM4_9ROSA</name>
<evidence type="ECO:0000313" key="7">
    <source>
        <dbReference type="Proteomes" id="UP000796880"/>
    </source>
</evidence>
<dbReference type="Gene3D" id="3.40.50.300">
    <property type="entry name" value="P-loop containing nucleotide triphosphate hydrolases"/>
    <property type="match status" value="1"/>
</dbReference>
<keyword evidence="2" id="KW-0433">Leucine-rich repeat</keyword>
<dbReference type="InterPro" id="IPR050905">
    <property type="entry name" value="Plant_NBS-LRR"/>
</dbReference>
<dbReference type="GO" id="GO:0006952">
    <property type="term" value="P:defense response"/>
    <property type="evidence" value="ECO:0007669"/>
    <property type="project" value="UniProtKB-KW"/>
</dbReference>
<protein>
    <recommendedName>
        <fullName evidence="8">NB-ARC domain-containing protein</fullName>
    </recommendedName>
</protein>
<dbReference type="Pfam" id="PF23247">
    <property type="entry name" value="LRR_RPS2"/>
    <property type="match status" value="2"/>
</dbReference>
<dbReference type="OrthoDB" id="1747797at2759"/>
<dbReference type="InterPro" id="IPR002182">
    <property type="entry name" value="NB-ARC"/>
</dbReference>
<organism evidence="6 7">
    <name type="scientific">Rhamnella rubrinervis</name>
    <dbReference type="NCBI Taxonomy" id="2594499"/>
    <lineage>
        <taxon>Eukaryota</taxon>
        <taxon>Viridiplantae</taxon>
        <taxon>Streptophyta</taxon>
        <taxon>Embryophyta</taxon>
        <taxon>Tracheophyta</taxon>
        <taxon>Spermatophyta</taxon>
        <taxon>Magnoliopsida</taxon>
        <taxon>eudicotyledons</taxon>
        <taxon>Gunneridae</taxon>
        <taxon>Pentapetalae</taxon>
        <taxon>rosids</taxon>
        <taxon>fabids</taxon>
        <taxon>Rosales</taxon>
        <taxon>Rhamnaceae</taxon>
        <taxon>rhamnoid group</taxon>
        <taxon>Rhamneae</taxon>
        <taxon>Rhamnella</taxon>
    </lineage>
</organism>
<dbReference type="InterPro" id="IPR036388">
    <property type="entry name" value="WH-like_DNA-bd_sf"/>
</dbReference>
<feature type="domain" description="NB-ARC" evidence="4">
    <location>
        <begin position="1"/>
        <end position="124"/>
    </location>
</feature>
<sequence length="1017" mass="114840">MGGVGKTKLAKDVGTKVKDEFSEVVFTCVSRIPNFERIQQEIGERLGVHWQRKSLSGRAHQLVQRLRRENNNILVIVDDVWDNHDMDKVGIPFRDNKDGCKILVTSRFQHVLQNVGTDNTFQELRMSTSNNMQQSVHSVIKLSYNVLESEDQKSLLLLCSLFQEDESISIKELCNYGIGLNLLQGIDNLEEARQRTSDLVKILKDHQLLFDSEQGDGFVRLHGVIRDVVLSIASKDKQMYNVTSAAELDKYSYKEKLKGATALSLYNVNVDQYTETIESPELKLTRLIWRNSSPLQIPHQIFKGLNGHKVLDLRGVHLNPLPSSFSLLQNLQTLHLVKCTLGDITSVGELKNLQILDLSYSTFEELPSEIGQLQRLQYLNLQSCLFLQVIQRDVISRLTRLEELNLEQSFMNWDAEVSLDGREIHNASLKEIVIGTQGPNNLVENNSSRLLVLKLSPNSSLDEYDFEATLKRSEDLHLIGLKKVKNVAYMLDIMGFPQLKHLRLEDSDEIRRIVNSIGNILSRPPALPSLETLHLKGLKNLEMIAHGNLLAESFGKLTEITVKICGKLKGLFSVNIARKLERITVEHCMMMEQIISHGREGDVLNDYREPIDKNCQLLSLRLKNLPKLVEFCSKFVTPSTSEESDNQGIHDSAKPLFKGEPLCRKMQGHERGSFIKESSGEEGNASEKILTFRRLENVKLRSLPNLERFCPGDNVDCPSLLNLEIKDCLKLQTVFSNSMPTSNNTELKTVSSPDINIPLFHKNKNWEITSQSHELVAVEKHGHLIFRHSRVVTLRNLPDAVLQLDLTFPNVETLHIIICDKLKVVSATPSSSSMSFKNLTILTVSACHGLTSLFYPSTVQSLPQLTKLSICWCKGLRGIIASDHEEGHDDHEIEEEVLFDRLEVLVLHELSNLQSFYSGSNVIKLPSLNQLVVSRCPNLKSFSGGMIESPKLKTIAGDIIGLSFELFDRNLTDTFDFIEDKFGTAQHFQDSDINAAVQNLLREGDNSSEALQLLFDN</sequence>
<comment type="similarity">
    <text evidence="1">Belongs to the disease resistance NB-LRR family.</text>
</comment>
<feature type="domain" description="Disease resistance protein At4g27190-like leucine-rich repeats" evidence="5">
    <location>
        <begin position="823"/>
        <end position="941"/>
    </location>
</feature>
<keyword evidence="7" id="KW-1185">Reference proteome</keyword>
<dbReference type="InterPro" id="IPR027417">
    <property type="entry name" value="P-loop_NTPase"/>
</dbReference>
<dbReference type="Pfam" id="PF00931">
    <property type="entry name" value="NB-ARC"/>
    <property type="match status" value="1"/>
</dbReference>
<dbReference type="PANTHER" id="PTHR33463">
    <property type="entry name" value="NB-ARC DOMAIN-CONTAINING PROTEIN-RELATED"/>
    <property type="match status" value="1"/>
</dbReference>
<evidence type="ECO:0000256" key="2">
    <source>
        <dbReference type="ARBA" id="ARBA00022614"/>
    </source>
</evidence>
<dbReference type="AlphaFoldDB" id="A0A8K0HPM4"/>
<dbReference type="SUPFAM" id="SSF52540">
    <property type="entry name" value="P-loop containing nucleoside triphosphate hydrolases"/>
    <property type="match status" value="1"/>
</dbReference>
<evidence type="ECO:0000256" key="1">
    <source>
        <dbReference type="ARBA" id="ARBA00008894"/>
    </source>
</evidence>
<gene>
    <name evidence="6" type="ORF">FNV43_RR00055</name>
</gene>
<evidence type="ECO:0000313" key="6">
    <source>
        <dbReference type="EMBL" id="KAF3455430.1"/>
    </source>
</evidence>
<evidence type="ECO:0008006" key="8">
    <source>
        <dbReference type="Google" id="ProtNLM"/>
    </source>
</evidence>
<reference evidence="6" key="1">
    <citation type="submission" date="2020-03" db="EMBL/GenBank/DDBJ databases">
        <title>A high-quality chromosome-level genome assembly of a woody plant with both climbing and erect habits, Rhamnella rubrinervis.</title>
        <authorList>
            <person name="Lu Z."/>
            <person name="Yang Y."/>
            <person name="Zhu X."/>
            <person name="Sun Y."/>
        </authorList>
    </citation>
    <scope>NUCLEOTIDE SEQUENCE</scope>
    <source>
        <strain evidence="6">BYM</strain>
        <tissue evidence="6">Leaf</tissue>
    </source>
</reference>
<evidence type="ECO:0000259" key="4">
    <source>
        <dbReference type="Pfam" id="PF00931"/>
    </source>
</evidence>
<feature type="domain" description="Disease resistance protein At4g27190-like leucine-rich repeats" evidence="5">
    <location>
        <begin position="530"/>
        <end position="633"/>
    </location>
</feature>
<dbReference type="InterPro" id="IPR057135">
    <property type="entry name" value="At4g27190-like_LRR"/>
</dbReference>
<dbReference type="SUPFAM" id="SSF52058">
    <property type="entry name" value="L domain-like"/>
    <property type="match status" value="2"/>
</dbReference>
<dbReference type="EMBL" id="VOIH02000001">
    <property type="protein sequence ID" value="KAF3455430.1"/>
    <property type="molecule type" value="Genomic_DNA"/>
</dbReference>
<dbReference type="InterPro" id="IPR032675">
    <property type="entry name" value="LRR_dom_sf"/>
</dbReference>
<evidence type="ECO:0000256" key="3">
    <source>
        <dbReference type="ARBA" id="ARBA00022821"/>
    </source>
</evidence>
<dbReference type="PANTHER" id="PTHR33463:SF145">
    <property type="entry name" value="NB-ARC DOMAIN-CONTAINING PROTEIN"/>
    <property type="match status" value="1"/>
</dbReference>
<accession>A0A8K0HPM4</accession>
<evidence type="ECO:0000259" key="5">
    <source>
        <dbReference type="Pfam" id="PF23247"/>
    </source>
</evidence>
<comment type="caution">
    <text evidence="6">The sequence shown here is derived from an EMBL/GenBank/DDBJ whole genome shotgun (WGS) entry which is preliminary data.</text>
</comment>
<dbReference type="Proteomes" id="UP000796880">
    <property type="component" value="Unassembled WGS sequence"/>
</dbReference>